<keyword evidence="1" id="KW-0863">Zinc-finger</keyword>
<evidence type="ECO:0000259" key="2">
    <source>
        <dbReference type="PROSITE" id="PS50157"/>
    </source>
</evidence>
<dbReference type="STRING" id="576137.A0A1L7XTU0"/>
<gene>
    <name evidence="3" type="ORF">PAC_18338</name>
</gene>
<dbReference type="OrthoDB" id="6077919at2759"/>
<name>A0A1L7XTU0_9HELO</name>
<protein>
    <recommendedName>
        <fullName evidence="2">C2H2-type domain-containing protein</fullName>
    </recommendedName>
</protein>
<dbReference type="InterPro" id="IPR013087">
    <property type="entry name" value="Znf_C2H2_type"/>
</dbReference>
<dbReference type="GO" id="GO:0008270">
    <property type="term" value="F:zinc ion binding"/>
    <property type="evidence" value="ECO:0007669"/>
    <property type="project" value="UniProtKB-KW"/>
</dbReference>
<keyword evidence="4" id="KW-1185">Reference proteome</keyword>
<dbReference type="EMBL" id="FJOG01000055">
    <property type="protein sequence ID" value="CZR68439.1"/>
    <property type="molecule type" value="Genomic_DNA"/>
</dbReference>
<evidence type="ECO:0000313" key="4">
    <source>
        <dbReference type="Proteomes" id="UP000184330"/>
    </source>
</evidence>
<keyword evidence="1" id="KW-0479">Metal-binding</keyword>
<organism evidence="3 4">
    <name type="scientific">Phialocephala subalpina</name>
    <dbReference type="NCBI Taxonomy" id="576137"/>
    <lineage>
        <taxon>Eukaryota</taxon>
        <taxon>Fungi</taxon>
        <taxon>Dikarya</taxon>
        <taxon>Ascomycota</taxon>
        <taxon>Pezizomycotina</taxon>
        <taxon>Leotiomycetes</taxon>
        <taxon>Helotiales</taxon>
        <taxon>Mollisiaceae</taxon>
        <taxon>Phialocephala</taxon>
        <taxon>Phialocephala fortinii species complex</taxon>
    </lineage>
</organism>
<reference evidence="3 4" key="1">
    <citation type="submission" date="2016-03" db="EMBL/GenBank/DDBJ databases">
        <authorList>
            <person name="Ploux O."/>
        </authorList>
    </citation>
    <scope>NUCLEOTIDE SEQUENCE [LARGE SCALE GENOMIC DNA]</scope>
    <source>
        <strain evidence="3 4">UAMH 11012</strain>
    </source>
</reference>
<proteinExistence type="predicted"/>
<evidence type="ECO:0000313" key="3">
    <source>
        <dbReference type="EMBL" id="CZR68439.1"/>
    </source>
</evidence>
<evidence type="ECO:0000256" key="1">
    <source>
        <dbReference type="PROSITE-ProRule" id="PRU00042"/>
    </source>
</evidence>
<dbReference type="AlphaFoldDB" id="A0A1L7XTU0"/>
<accession>A0A1L7XTU0</accession>
<sequence length="270" mass="30198">MELDAYQEGMPVEYTDGGTMALNVVECVDEAITAGIGFSPDLASCSQVIFPAPEDITSGHEWSVPHTLSSLDSEVDAQLAQTYQAQLPFDDISPSTTSILNFQASGNSLVLLPGSYSQLSQPQGHHIPLTRHDDGIHIDTSFPVYQNATPQCPFMPYSAGNTTIETHDDRTPVIDKKSYCSWPGCRQPNREYTAGELKKHLKTHIKPKKCPYYPNYCAWKGAAEERERQAHLKNNHEPRSILSFTCSNCLKSYTEKKNLTRHQKKCYARK</sequence>
<keyword evidence="1" id="KW-0862">Zinc</keyword>
<dbReference type="Proteomes" id="UP000184330">
    <property type="component" value="Unassembled WGS sequence"/>
</dbReference>
<feature type="domain" description="C2H2-type" evidence="2">
    <location>
        <begin position="244"/>
        <end position="270"/>
    </location>
</feature>
<dbReference type="PROSITE" id="PS50157">
    <property type="entry name" value="ZINC_FINGER_C2H2_2"/>
    <property type="match status" value="1"/>
</dbReference>